<dbReference type="Proteomes" id="UP001626550">
    <property type="component" value="Unassembled WGS sequence"/>
</dbReference>
<proteinExistence type="predicted"/>
<dbReference type="Gene3D" id="2.60.40.150">
    <property type="entry name" value="C2 domain"/>
    <property type="match status" value="1"/>
</dbReference>
<keyword evidence="4" id="KW-1185">Reference proteome</keyword>
<dbReference type="AlphaFoldDB" id="A0ABD2QG74"/>
<evidence type="ECO:0000313" key="3">
    <source>
        <dbReference type="EMBL" id="KAL3318541.1"/>
    </source>
</evidence>
<dbReference type="PANTHER" id="PTHR13076:SF9">
    <property type="entry name" value="COILED-COIL AND C2 DOMAIN-CONTAINING PROTEIN 1-LIKE"/>
    <property type="match status" value="1"/>
</dbReference>
<protein>
    <submittedName>
        <fullName evidence="3">Coiled-coil and C2 domain-containing protein 1B</fullName>
    </submittedName>
</protein>
<evidence type="ECO:0000313" key="4">
    <source>
        <dbReference type="Proteomes" id="UP001626550"/>
    </source>
</evidence>
<accession>A0ABD2QG74</accession>
<dbReference type="PROSITE" id="PS50004">
    <property type="entry name" value="C2"/>
    <property type="match status" value="1"/>
</dbReference>
<reference evidence="3 4" key="1">
    <citation type="submission" date="2024-11" db="EMBL/GenBank/DDBJ databases">
        <title>Adaptive evolution of stress response genes in parasites aligns with host niche diversity.</title>
        <authorList>
            <person name="Hahn C."/>
            <person name="Resl P."/>
        </authorList>
    </citation>
    <scope>NUCLEOTIDE SEQUENCE [LARGE SCALE GENOMIC DNA]</scope>
    <source>
        <strain evidence="3">EGGRZ-B1_66</strain>
        <tissue evidence="3">Body</tissue>
    </source>
</reference>
<comment type="caution">
    <text evidence="3">The sequence shown here is derived from an EMBL/GenBank/DDBJ whole genome shotgun (WGS) entry which is preliminary data.</text>
</comment>
<organism evidence="3 4">
    <name type="scientific">Cichlidogyrus casuarinus</name>
    <dbReference type="NCBI Taxonomy" id="1844966"/>
    <lineage>
        <taxon>Eukaryota</taxon>
        <taxon>Metazoa</taxon>
        <taxon>Spiralia</taxon>
        <taxon>Lophotrochozoa</taxon>
        <taxon>Platyhelminthes</taxon>
        <taxon>Monogenea</taxon>
        <taxon>Monopisthocotylea</taxon>
        <taxon>Dactylogyridea</taxon>
        <taxon>Ancyrocephalidae</taxon>
        <taxon>Cichlidogyrus</taxon>
    </lineage>
</organism>
<dbReference type="EMBL" id="JBJKFK010000232">
    <property type="protein sequence ID" value="KAL3318541.1"/>
    <property type="molecule type" value="Genomic_DNA"/>
</dbReference>
<evidence type="ECO:0000259" key="2">
    <source>
        <dbReference type="PROSITE" id="PS50004"/>
    </source>
</evidence>
<dbReference type="InterPro" id="IPR039725">
    <property type="entry name" value="CC2D1A/B"/>
</dbReference>
<dbReference type="InterPro" id="IPR000008">
    <property type="entry name" value="C2_dom"/>
</dbReference>
<dbReference type="Pfam" id="PF00168">
    <property type="entry name" value="C2"/>
    <property type="match status" value="1"/>
</dbReference>
<dbReference type="InterPro" id="IPR035892">
    <property type="entry name" value="C2_domain_sf"/>
</dbReference>
<sequence length="388" mass="43060">MRGMIAAAESGLPVDMSQLPPKPNLNKSTSKTNISIISSDVVDPPIHFALSLSECDEDPQSIGKLLADTLNRQASQAEGLSEAQRRAGASSIADGLFVAADTSRRSTAFIKAHLNRNKIPSYRFVTAHLPVINLNPHLKDDALSVCAVRCVSLPFTENVETYVTFELPFPDSDSPQKHSTDWSAKTQNPEYYPKGTAVFEVNRKSRSFARFLGSTFKTLKASVYYRRGLLKSAGLIGTASIPLEELKTQATLEKSCELMVNRKPAGGIIVVRIQHPNAAPQLQSMNLLVYNYKLLEEHYRANVGNAAATVQSLKLRMDQMKTQHAQLKEAYTHDETFRKRYLSELPVIQAKLMDESRQMQLNGDGTKAQRLRERANEVQKEIISLTSA</sequence>
<feature type="domain" description="C2" evidence="2">
    <location>
        <begin position="128"/>
        <end position="256"/>
    </location>
</feature>
<dbReference type="SUPFAM" id="SSF49562">
    <property type="entry name" value="C2 domain (Calcium/lipid-binding domain, CaLB)"/>
    <property type="match status" value="1"/>
</dbReference>
<feature type="region of interest" description="Disordered" evidence="1">
    <location>
        <begin position="7"/>
        <end position="30"/>
    </location>
</feature>
<gene>
    <name evidence="3" type="primary">CC2D1B_1</name>
    <name evidence="3" type="ORF">Ciccas_002796</name>
</gene>
<dbReference type="PANTHER" id="PTHR13076">
    <property type="entry name" value="COILED-COIL AND C2 DOMAIN-CONTAINING PROTEIN 1-LIKE"/>
    <property type="match status" value="1"/>
</dbReference>
<name>A0ABD2QG74_9PLAT</name>
<evidence type="ECO:0000256" key="1">
    <source>
        <dbReference type="SAM" id="MobiDB-lite"/>
    </source>
</evidence>